<dbReference type="SMART" id="SM01007">
    <property type="entry name" value="Aldolase_II"/>
    <property type="match status" value="1"/>
</dbReference>
<dbReference type="GO" id="GO:0016829">
    <property type="term" value="F:lyase activity"/>
    <property type="evidence" value="ECO:0007669"/>
    <property type="project" value="UniProtKB-KW"/>
</dbReference>
<dbReference type="EC" id="4.1.1.104" evidence="4"/>
<evidence type="ECO:0000313" key="5">
    <source>
        <dbReference type="Proteomes" id="UP000216052"/>
    </source>
</evidence>
<feature type="domain" description="Class II aldolase/adducin N-terminal" evidence="3">
    <location>
        <begin position="5"/>
        <end position="181"/>
    </location>
</feature>
<proteinExistence type="predicted"/>
<keyword evidence="5" id="KW-1185">Reference proteome</keyword>
<dbReference type="Pfam" id="PF00596">
    <property type="entry name" value="Aldolase_II"/>
    <property type="match status" value="1"/>
</dbReference>
<evidence type="ECO:0000256" key="1">
    <source>
        <dbReference type="ARBA" id="ARBA00022723"/>
    </source>
</evidence>
<gene>
    <name evidence="4" type="primary">otnC</name>
    <name evidence="4" type="ORF">SPACI_022340</name>
</gene>
<dbReference type="InterPro" id="IPR001303">
    <property type="entry name" value="Aldolase_II/adducin_N"/>
</dbReference>
<evidence type="ECO:0000313" key="4">
    <source>
        <dbReference type="EMBL" id="XFO72188.1"/>
    </source>
</evidence>
<dbReference type="RefSeq" id="WP_093797223.1">
    <property type="nucleotide sequence ID" value="NZ_CP155571.1"/>
</dbReference>
<dbReference type="EMBL" id="CP155571">
    <property type="protein sequence ID" value="XFO72188.1"/>
    <property type="molecule type" value="Genomic_DNA"/>
</dbReference>
<dbReference type="Proteomes" id="UP000216052">
    <property type="component" value="Chromosome"/>
</dbReference>
<keyword evidence="2 4" id="KW-0456">Lyase</keyword>
<name>A0ABZ3J1D3_SPOA4</name>
<evidence type="ECO:0000256" key="2">
    <source>
        <dbReference type="ARBA" id="ARBA00023239"/>
    </source>
</evidence>
<reference evidence="4" key="1">
    <citation type="submission" date="2024-05" db="EMBL/GenBank/DDBJ databases">
        <title>Isolation and characterization of Sporomusa carbonis sp. nov., a carboxydotrophic hydrogenogen in the genus of Sporomusa isolated from a charcoal burning pile.</title>
        <authorList>
            <person name="Boeer T."/>
            <person name="Rosenbaum F."/>
            <person name="Eysell L."/>
            <person name="Mueller V."/>
            <person name="Daniel R."/>
            <person name="Poehlein A."/>
        </authorList>
    </citation>
    <scope>NUCLEOTIDE SEQUENCE [LARGE SCALE GENOMIC DNA]</scope>
    <source>
        <strain evidence="4">DSM 3132</strain>
    </source>
</reference>
<dbReference type="InterPro" id="IPR036409">
    <property type="entry name" value="Aldolase_II/adducin_N_sf"/>
</dbReference>
<sequence length="217" mass="24231">MREISQLIDVGKYLLTNQLAWGTSGNVSARTDKDTMIITASGTHMGNLSESDFAHCKISTGEVAGEKKASKETPMHIGIYRQRDDVNAILHSSPFNTTIFACSDTPIYSELFVESMYYLEHIAYVDYYHPGSMQLADAVTEQAPYANIIIMRHHGVVVYDKNVAEALVRLETLEIVCKMILQAKAAGVQLTKIPDKIVKSFLEDSGYRVRQKLPILK</sequence>
<accession>A0ABZ3J1D3</accession>
<organism evidence="4 5">
    <name type="scientific">Sporomusa acidovorans (strain ATCC 49682 / DSM 3132 / Mol)</name>
    <dbReference type="NCBI Taxonomy" id="1123286"/>
    <lineage>
        <taxon>Bacteria</taxon>
        <taxon>Bacillati</taxon>
        <taxon>Bacillota</taxon>
        <taxon>Negativicutes</taxon>
        <taxon>Selenomonadales</taxon>
        <taxon>Sporomusaceae</taxon>
        <taxon>Sporomusa</taxon>
    </lineage>
</organism>
<dbReference type="SUPFAM" id="SSF53639">
    <property type="entry name" value="AraD/HMP-PK domain-like"/>
    <property type="match status" value="1"/>
</dbReference>
<protein>
    <submittedName>
        <fullName evidence="4">3-oxo-tetronate 4-phosphate decarboxylase</fullName>
        <ecNumber evidence="4">4.1.1.104</ecNumber>
    </submittedName>
</protein>
<dbReference type="Gene3D" id="3.40.225.10">
    <property type="entry name" value="Class II aldolase/adducin N-terminal domain"/>
    <property type="match status" value="1"/>
</dbReference>
<dbReference type="InterPro" id="IPR050197">
    <property type="entry name" value="Aldolase_class_II_sugar_metab"/>
</dbReference>
<dbReference type="PANTHER" id="PTHR22789:SF0">
    <property type="entry name" value="3-OXO-TETRONATE 4-PHOSPHATE DECARBOXYLASE-RELATED"/>
    <property type="match status" value="1"/>
</dbReference>
<keyword evidence="1" id="KW-0479">Metal-binding</keyword>
<dbReference type="PANTHER" id="PTHR22789">
    <property type="entry name" value="FUCULOSE PHOSPHATE ALDOLASE"/>
    <property type="match status" value="1"/>
</dbReference>
<evidence type="ECO:0000259" key="3">
    <source>
        <dbReference type="SMART" id="SM01007"/>
    </source>
</evidence>